<keyword evidence="3" id="KW-0698">rRNA processing</keyword>
<feature type="compositionally biased region" description="Basic and acidic residues" evidence="5">
    <location>
        <begin position="15"/>
        <end position="24"/>
    </location>
</feature>
<comment type="similarity">
    <text evidence="2">Belongs to the UTP11 family.</text>
</comment>
<dbReference type="GO" id="GO:0032040">
    <property type="term" value="C:small-subunit processome"/>
    <property type="evidence" value="ECO:0007669"/>
    <property type="project" value="InterPro"/>
</dbReference>
<accession>A0A146KAF0</accession>
<keyword evidence="4" id="KW-0539">Nucleus</keyword>
<dbReference type="PANTHER" id="PTHR12838:SF0">
    <property type="entry name" value="U3 SMALL NUCLEOLAR RNA-ASSOCIATED PROTEIN 11-RELATED"/>
    <property type="match status" value="1"/>
</dbReference>
<protein>
    <submittedName>
        <fullName evidence="6">U3 small nucleolar RNA-associated protein 11</fullName>
    </submittedName>
</protein>
<evidence type="ECO:0000256" key="2">
    <source>
        <dbReference type="ARBA" id="ARBA00008105"/>
    </source>
</evidence>
<dbReference type="InterPro" id="IPR007144">
    <property type="entry name" value="SSU_processome_Utp11"/>
</dbReference>
<dbReference type="EMBL" id="GDID01003069">
    <property type="protein sequence ID" value="JAP93537.1"/>
    <property type="molecule type" value="Transcribed_RNA"/>
</dbReference>
<dbReference type="Pfam" id="PF03998">
    <property type="entry name" value="Utp11"/>
    <property type="match status" value="1"/>
</dbReference>
<evidence type="ECO:0000256" key="4">
    <source>
        <dbReference type="ARBA" id="ARBA00023242"/>
    </source>
</evidence>
<dbReference type="PANTHER" id="PTHR12838">
    <property type="entry name" value="U3 SMALL NUCLEOLAR RNA-ASSOCIATED PROTEIN 11"/>
    <property type="match status" value="1"/>
</dbReference>
<gene>
    <name evidence="6" type="ORF">TPC1_14152</name>
</gene>
<dbReference type="GO" id="GO:0006364">
    <property type="term" value="P:rRNA processing"/>
    <property type="evidence" value="ECO:0007669"/>
    <property type="project" value="UniProtKB-KW"/>
</dbReference>
<sequence>MVNVKSKLQRRQKKERQTPDERKHLGFVERHKDYIQRSSAHKENREKQKQYIIAAENRNPDEYTFEMERYIHGGIFGIKEKKKDFEHENDVIPEVRILASIKQNKRSIEQLQAELFDAYGTKNEDVQQLIDEIQQKVDKFEAELTRRHQVKMEQDKRKKIEYYDEKLEKTVKKYVLQRKK</sequence>
<feature type="region of interest" description="Disordered" evidence="5">
    <location>
        <begin position="1"/>
        <end position="24"/>
    </location>
</feature>
<reference evidence="6" key="1">
    <citation type="submission" date="2015-07" db="EMBL/GenBank/DDBJ databases">
        <title>Adaptation to a free-living lifestyle via gene acquisitions in the diplomonad Trepomonas sp. PC1.</title>
        <authorList>
            <person name="Xu F."/>
            <person name="Jerlstrom-Hultqvist J."/>
            <person name="Kolisko M."/>
            <person name="Simpson A.G.B."/>
            <person name="Roger A.J."/>
            <person name="Svard S.G."/>
            <person name="Andersson J.O."/>
        </authorList>
    </citation>
    <scope>NUCLEOTIDE SEQUENCE</scope>
    <source>
        <strain evidence="6">PC1</strain>
    </source>
</reference>
<proteinExistence type="inferred from homology"/>
<evidence type="ECO:0000313" key="6">
    <source>
        <dbReference type="EMBL" id="JAP93537.1"/>
    </source>
</evidence>
<comment type="subcellular location">
    <subcellularLocation>
        <location evidence="1">Nucleus</location>
        <location evidence="1">Nucleolus</location>
    </subcellularLocation>
</comment>
<organism evidence="6">
    <name type="scientific">Trepomonas sp. PC1</name>
    <dbReference type="NCBI Taxonomy" id="1076344"/>
    <lineage>
        <taxon>Eukaryota</taxon>
        <taxon>Metamonada</taxon>
        <taxon>Diplomonadida</taxon>
        <taxon>Hexamitidae</taxon>
        <taxon>Hexamitinae</taxon>
        <taxon>Trepomonas</taxon>
    </lineage>
</organism>
<dbReference type="AlphaFoldDB" id="A0A146KAF0"/>
<evidence type="ECO:0000256" key="3">
    <source>
        <dbReference type="ARBA" id="ARBA00022552"/>
    </source>
</evidence>
<evidence type="ECO:0000256" key="1">
    <source>
        <dbReference type="ARBA" id="ARBA00004604"/>
    </source>
</evidence>
<evidence type="ECO:0000256" key="5">
    <source>
        <dbReference type="SAM" id="MobiDB-lite"/>
    </source>
</evidence>
<name>A0A146KAF0_9EUKA</name>